<organism evidence="4">
    <name type="scientific">uncultured bacterium pAM1</name>
    <dbReference type="NCBI Taxonomy" id="1781153"/>
    <lineage>
        <taxon>Bacteria</taxon>
        <taxon>environmental samples</taxon>
    </lineage>
</organism>
<feature type="domain" description="CBS" evidence="3">
    <location>
        <begin position="76"/>
        <end position="133"/>
    </location>
</feature>
<dbReference type="AlphaFoldDB" id="A0A1C9U4X0"/>
<accession>A0A1C9U4X0</accession>
<evidence type="ECO:0000313" key="4">
    <source>
        <dbReference type="EMBL" id="AOR51185.1"/>
    </source>
</evidence>
<evidence type="ECO:0000256" key="2">
    <source>
        <dbReference type="PROSITE-ProRule" id="PRU00703"/>
    </source>
</evidence>
<dbReference type="Gene3D" id="3.10.580.10">
    <property type="entry name" value="CBS-domain"/>
    <property type="match status" value="1"/>
</dbReference>
<dbReference type="EMBL" id="KT982363">
    <property type="protein sequence ID" value="AOR51185.1"/>
    <property type="molecule type" value="Genomic_DNA"/>
</dbReference>
<sequence length="144" mass="16027">MKVKDILKSKAKKIFTVTTENTVEQVVNELATNKIGFLVVMDLSGALAGVISERDVVHRCMSAKKDPVSVTAAEIMTPKSRLYTATDGEDVERIMATMTEKKIRHLPIVQEDMVIGVISIGDVIKYILEEKDEAIRSLTEYVSR</sequence>
<reference evidence="4" key="1">
    <citation type="journal article" date="2016" name="Sci. Rep.">
        <title>Triclosan Resistome from Metagenome Reveals Diverse Enoyl Acyl Carrier Protein Reductases and Selective Enrichment of Triclosan Resistance Genes.</title>
        <authorList>
            <person name="Khan R."/>
            <person name="Kong H.G."/>
            <person name="Jung Y.H."/>
            <person name="Choi J."/>
            <person name="Baek K.Y."/>
            <person name="Hwang E.C."/>
            <person name="Lee S.W."/>
        </authorList>
    </citation>
    <scope>NUCLEOTIDE SEQUENCE</scope>
</reference>
<evidence type="ECO:0000259" key="3">
    <source>
        <dbReference type="PROSITE" id="PS51371"/>
    </source>
</evidence>
<keyword evidence="1 2" id="KW-0129">CBS domain</keyword>
<evidence type="ECO:0000256" key="1">
    <source>
        <dbReference type="ARBA" id="ARBA00023122"/>
    </source>
</evidence>
<feature type="domain" description="CBS" evidence="3">
    <location>
        <begin position="8"/>
        <end position="68"/>
    </location>
</feature>
<proteinExistence type="predicted"/>
<dbReference type="SUPFAM" id="SSF54631">
    <property type="entry name" value="CBS-domain pair"/>
    <property type="match status" value="1"/>
</dbReference>
<dbReference type="Pfam" id="PF00571">
    <property type="entry name" value="CBS"/>
    <property type="match status" value="2"/>
</dbReference>
<dbReference type="PANTHER" id="PTHR43080:SF2">
    <property type="entry name" value="CBS DOMAIN-CONTAINING PROTEIN"/>
    <property type="match status" value="1"/>
</dbReference>
<dbReference type="PROSITE" id="PS51371">
    <property type="entry name" value="CBS"/>
    <property type="match status" value="2"/>
</dbReference>
<dbReference type="InterPro" id="IPR051257">
    <property type="entry name" value="Diverse_CBS-Domain"/>
</dbReference>
<name>A0A1C9U4X0_9BACT</name>
<dbReference type="InterPro" id="IPR000644">
    <property type="entry name" value="CBS_dom"/>
</dbReference>
<protein>
    <recommendedName>
        <fullName evidence="3">CBS domain-containing protein</fullName>
    </recommendedName>
</protein>
<dbReference type="SMART" id="SM00116">
    <property type="entry name" value="CBS"/>
    <property type="match status" value="2"/>
</dbReference>
<dbReference type="PANTHER" id="PTHR43080">
    <property type="entry name" value="CBS DOMAIN-CONTAINING PROTEIN CBSX3, MITOCHONDRIAL"/>
    <property type="match status" value="1"/>
</dbReference>
<dbReference type="InterPro" id="IPR046342">
    <property type="entry name" value="CBS_dom_sf"/>
</dbReference>